<proteinExistence type="predicted"/>
<feature type="compositionally biased region" description="Polar residues" evidence="1">
    <location>
        <begin position="1"/>
        <end position="12"/>
    </location>
</feature>
<protein>
    <submittedName>
        <fullName evidence="2">Uncharacterized protein</fullName>
    </submittedName>
</protein>
<gene>
    <name evidence="2" type="ORF">H310_12396</name>
</gene>
<dbReference type="VEuPathDB" id="FungiDB:H310_12396"/>
<dbReference type="EMBL" id="KI913990">
    <property type="protein sequence ID" value="ETV93602.1"/>
    <property type="molecule type" value="Genomic_DNA"/>
</dbReference>
<dbReference type="GeneID" id="20089446"/>
<sequence length="176" mass="19789">MATVCRNNTMDSPTLPGEESHDAEFGGLCLRQTKDLVNFEVRHQGSPRSRDTIGKGSRVSATTMKKARDDSQLSMCAQRVELVPPRHVSLRSLRHHRTIQIMRLLRANGAFPVESLTNLSLAATAAKLERVLTRSFPEKTILRNDETMELRLRHVIKCILGTKWSSSAQRRPSVSE</sequence>
<organism evidence="2">
    <name type="scientific">Aphanomyces invadans</name>
    <dbReference type="NCBI Taxonomy" id="157072"/>
    <lineage>
        <taxon>Eukaryota</taxon>
        <taxon>Sar</taxon>
        <taxon>Stramenopiles</taxon>
        <taxon>Oomycota</taxon>
        <taxon>Saprolegniomycetes</taxon>
        <taxon>Saprolegniales</taxon>
        <taxon>Verrucalvaceae</taxon>
        <taxon>Aphanomyces</taxon>
    </lineage>
</organism>
<name>A0A024TJS2_9STRA</name>
<accession>A0A024TJS2</accession>
<dbReference type="RefSeq" id="XP_008877643.1">
    <property type="nucleotide sequence ID" value="XM_008879421.1"/>
</dbReference>
<evidence type="ECO:0000256" key="1">
    <source>
        <dbReference type="SAM" id="MobiDB-lite"/>
    </source>
</evidence>
<evidence type="ECO:0000313" key="2">
    <source>
        <dbReference type="EMBL" id="ETV93602.1"/>
    </source>
</evidence>
<reference evidence="2" key="1">
    <citation type="submission" date="2013-12" db="EMBL/GenBank/DDBJ databases">
        <title>The Genome Sequence of Aphanomyces invadans NJM9701.</title>
        <authorList>
            <consortium name="The Broad Institute Genomics Platform"/>
            <person name="Russ C."/>
            <person name="Tyler B."/>
            <person name="van West P."/>
            <person name="Dieguez-Uribeondo J."/>
            <person name="Young S.K."/>
            <person name="Zeng Q."/>
            <person name="Gargeya S."/>
            <person name="Fitzgerald M."/>
            <person name="Abouelleil A."/>
            <person name="Alvarado L."/>
            <person name="Chapman S.B."/>
            <person name="Gainer-Dewar J."/>
            <person name="Goldberg J."/>
            <person name="Griggs A."/>
            <person name="Gujja S."/>
            <person name="Hansen M."/>
            <person name="Howarth C."/>
            <person name="Imamovic A."/>
            <person name="Ireland A."/>
            <person name="Larimer J."/>
            <person name="McCowan C."/>
            <person name="Murphy C."/>
            <person name="Pearson M."/>
            <person name="Poon T.W."/>
            <person name="Priest M."/>
            <person name="Roberts A."/>
            <person name="Saif S."/>
            <person name="Shea T."/>
            <person name="Sykes S."/>
            <person name="Wortman J."/>
            <person name="Nusbaum C."/>
            <person name="Birren B."/>
        </authorList>
    </citation>
    <scope>NUCLEOTIDE SEQUENCE [LARGE SCALE GENOMIC DNA]</scope>
    <source>
        <strain evidence="2">NJM9701</strain>
    </source>
</reference>
<dbReference type="AlphaFoldDB" id="A0A024TJS2"/>
<feature type="region of interest" description="Disordered" evidence="1">
    <location>
        <begin position="1"/>
        <end position="21"/>
    </location>
</feature>